<dbReference type="InterPro" id="IPR025501">
    <property type="entry name" value="MinD_FleN"/>
</dbReference>
<dbReference type="GO" id="GO:0005524">
    <property type="term" value="F:ATP binding"/>
    <property type="evidence" value="ECO:0007669"/>
    <property type="project" value="UniProtKB-KW"/>
</dbReference>
<dbReference type="CDD" id="cd02038">
    <property type="entry name" value="FlhG-like"/>
    <property type="match status" value="1"/>
</dbReference>
<comment type="caution">
    <text evidence="4">The sequence shown here is derived from an EMBL/GenBank/DDBJ whole genome shotgun (WGS) entry which is preliminary data.</text>
</comment>
<evidence type="ECO:0000256" key="1">
    <source>
        <dbReference type="ARBA" id="ARBA00022741"/>
    </source>
</evidence>
<dbReference type="OrthoDB" id="9816297at2"/>
<dbReference type="EMBL" id="LDQV01000023">
    <property type="protein sequence ID" value="KTR26503.1"/>
    <property type="molecule type" value="Genomic_DNA"/>
</dbReference>
<evidence type="ECO:0000259" key="3">
    <source>
        <dbReference type="Pfam" id="PF01656"/>
    </source>
</evidence>
<dbReference type="EMBL" id="JBAWKY010000001">
    <property type="protein sequence ID" value="MEI4461330.1"/>
    <property type="molecule type" value="Genomic_DNA"/>
</dbReference>
<organism evidence="4 7">
    <name type="scientific">Exiguobacterium indicum</name>
    <dbReference type="NCBI Taxonomy" id="296995"/>
    <lineage>
        <taxon>Bacteria</taxon>
        <taxon>Bacillati</taxon>
        <taxon>Bacillota</taxon>
        <taxon>Bacilli</taxon>
        <taxon>Bacillales</taxon>
        <taxon>Bacillales Family XII. Incertae Sedis</taxon>
        <taxon>Exiguobacterium</taxon>
    </lineage>
</organism>
<sequence>MMQEDQARVLRSKLSVNETKTIAIVSGKGGVGKTNVAVNLGVALSLQNKKVLIIDLDIGMANIGILLGKSSKLSLMECVKKRESLQQSIVEYSPTLQFIHGGSGFAELTNFTSDDITFLLREFRFFYEYDYVLLDLGAGANHQTFDFIGSADEAWLVVTPEPTSIMDGYAFVKLAHHHANELPVSVIVNRATNGEEALETFDRLELVSSQFLRKSLRFIGFLPEDQTVVKAVKAQMPFYIMDRKSHVSWRMDHITTSLTGVRVKERKFLDRLLSRLKHGKDHVH</sequence>
<name>A0A0V8GKL3_9BACL</name>
<evidence type="ECO:0000313" key="7">
    <source>
        <dbReference type="Proteomes" id="UP000053797"/>
    </source>
</evidence>
<accession>A0A0V8GKL3</accession>
<dbReference type="Gene3D" id="3.40.50.300">
    <property type="entry name" value="P-loop containing nucleotide triphosphate hydrolases"/>
    <property type="match status" value="1"/>
</dbReference>
<evidence type="ECO:0000313" key="6">
    <source>
        <dbReference type="EMBL" id="MEI4461330.1"/>
    </source>
</evidence>
<evidence type="ECO:0000313" key="9">
    <source>
        <dbReference type="Proteomes" id="UP001387110"/>
    </source>
</evidence>
<dbReference type="SUPFAM" id="SSF52540">
    <property type="entry name" value="P-loop containing nucleoside triphosphate hydrolases"/>
    <property type="match status" value="1"/>
</dbReference>
<reference evidence="5 8" key="2">
    <citation type="journal article" date="2016" name="Front. Microbiol.">
        <title>Genomic Resource of Rice Seed Associated Bacteria.</title>
        <authorList>
            <person name="Midha S."/>
            <person name="Bansal K."/>
            <person name="Sharma S."/>
            <person name="Kumar N."/>
            <person name="Patil P.P."/>
            <person name="Chaudhry V."/>
            <person name="Patil P.B."/>
        </authorList>
    </citation>
    <scope>NUCLEOTIDE SEQUENCE [LARGE SCALE GENOMIC DNA]</scope>
    <source>
        <strain evidence="5 8">RSA11</strain>
    </source>
</reference>
<dbReference type="GeneID" id="90837118"/>
<reference evidence="6 9" key="3">
    <citation type="submission" date="2023-12" db="EMBL/GenBank/DDBJ databases">
        <authorList>
            <person name="Easwaran N."/>
            <person name="Lazarus H.P.S."/>
        </authorList>
    </citation>
    <scope>NUCLEOTIDE SEQUENCE [LARGE SCALE GENOMIC DNA]</scope>
    <source>
        <strain evidence="6 9">VIT-2023</strain>
    </source>
</reference>
<dbReference type="Proteomes" id="UP000053797">
    <property type="component" value="Unassembled WGS sequence"/>
</dbReference>
<keyword evidence="2" id="KW-0067">ATP-binding</keyword>
<dbReference type="PIRSF" id="PIRSF003092">
    <property type="entry name" value="MinD"/>
    <property type="match status" value="1"/>
</dbReference>
<evidence type="ECO:0000313" key="8">
    <source>
        <dbReference type="Proteomes" id="UP000072605"/>
    </source>
</evidence>
<dbReference type="Proteomes" id="UP001387110">
    <property type="component" value="Unassembled WGS sequence"/>
</dbReference>
<evidence type="ECO:0000256" key="2">
    <source>
        <dbReference type="ARBA" id="ARBA00022840"/>
    </source>
</evidence>
<dbReference type="AlphaFoldDB" id="A0A0V8GKL3"/>
<dbReference type="InterPro" id="IPR033875">
    <property type="entry name" value="FlhG"/>
</dbReference>
<reference evidence="4 7" key="1">
    <citation type="journal article" date="2015" name="Int. J. Syst. Evol. Microbiol.">
        <title>Exiguobacterium enclense sp. nov., isolated from sediment.</title>
        <authorList>
            <person name="Dastager S.G."/>
            <person name="Mawlankar R."/>
            <person name="Sonalkar V.V."/>
            <person name="Thorat M.N."/>
            <person name="Mual P."/>
            <person name="Verma A."/>
            <person name="Krishnamurthi S."/>
            <person name="Tang S.K."/>
            <person name="Li W.J."/>
        </authorList>
    </citation>
    <scope>NUCLEOTIDE SEQUENCE [LARGE SCALE GENOMIC DNA]</scope>
    <source>
        <strain evidence="4 7">NIO-1109</strain>
    </source>
</reference>
<dbReference type="EMBL" id="LNQL01000001">
    <property type="protein sequence ID" value="KSU50657.1"/>
    <property type="molecule type" value="Genomic_DNA"/>
</dbReference>
<dbReference type="GO" id="GO:0016887">
    <property type="term" value="F:ATP hydrolysis activity"/>
    <property type="evidence" value="ECO:0007669"/>
    <property type="project" value="TreeGrafter"/>
</dbReference>
<dbReference type="InterPro" id="IPR002586">
    <property type="entry name" value="CobQ/CobB/MinD/ParA_Nub-bd_dom"/>
</dbReference>
<keyword evidence="1" id="KW-0547">Nucleotide-binding</keyword>
<gene>
    <name evidence="4" type="ORF">AS033_04550</name>
    <name evidence="5" type="ORF">RSA11_09700</name>
    <name evidence="6" type="ORF">SZL87_02700</name>
</gene>
<feature type="domain" description="CobQ/CobB/MinD/ParA nucleotide binding" evidence="3">
    <location>
        <begin position="22"/>
        <end position="237"/>
    </location>
</feature>
<dbReference type="GO" id="GO:0009898">
    <property type="term" value="C:cytoplasmic side of plasma membrane"/>
    <property type="evidence" value="ECO:0007669"/>
    <property type="project" value="TreeGrafter"/>
</dbReference>
<evidence type="ECO:0000313" key="5">
    <source>
        <dbReference type="EMBL" id="KTR26503.1"/>
    </source>
</evidence>
<dbReference type="PANTHER" id="PTHR43384">
    <property type="entry name" value="SEPTUM SITE-DETERMINING PROTEIN MIND HOMOLOG, CHLOROPLASTIC-RELATED"/>
    <property type="match status" value="1"/>
</dbReference>
<dbReference type="InterPro" id="IPR027417">
    <property type="entry name" value="P-loop_NTPase"/>
</dbReference>
<dbReference type="GO" id="GO:0005829">
    <property type="term" value="C:cytosol"/>
    <property type="evidence" value="ECO:0007669"/>
    <property type="project" value="TreeGrafter"/>
</dbReference>
<evidence type="ECO:0000313" key="4">
    <source>
        <dbReference type="EMBL" id="KSU50657.1"/>
    </source>
</evidence>
<dbReference type="RefSeq" id="WP_035396779.1">
    <property type="nucleotide sequence ID" value="NZ_JAXUAT010000003.1"/>
</dbReference>
<dbReference type="PANTHER" id="PTHR43384:SF4">
    <property type="entry name" value="CELLULOSE BIOSYNTHESIS PROTEIN BCSQ-RELATED"/>
    <property type="match status" value="1"/>
</dbReference>
<dbReference type="GO" id="GO:0051782">
    <property type="term" value="P:negative regulation of cell division"/>
    <property type="evidence" value="ECO:0007669"/>
    <property type="project" value="TreeGrafter"/>
</dbReference>
<dbReference type="Proteomes" id="UP000072605">
    <property type="component" value="Unassembled WGS sequence"/>
</dbReference>
<dbReference type="Pfam" id="PF01656">
    <property type="entry name" value="CbiA"/>
    <property type="match status" value="1"/>
</dbReference>
<dbReference type="InterPro" id="IPR050625">
    <property type="entry name" value="ParA/MinD_ATPase"/>
</dbReference>
<keyword evidence="9" id="KW-1185">Reference proteome</keyword>
<protein>
    <submittedName>
        <fullName evidence="4">ATPase</fullName>
    </submittedName>
    <submittedName>
        <fullName evidence="6">MinD/ParA family protein</fullName>
    </submittedName>
</protein>
<proteinExistence type="predicted"/>